<evidence type="ECO:0000259" key="8">
    <source>
        <dbReference type="Pfam" id="PF02900"/>
    </source>
</evidence>
<feature type="chain" id="PRO_5042865308" description="Extradiol ring-cleavage dioxygenase class III enzyme subunit B domain-containing protein" evidence="7">
    <location>
        <begin position="29"/>
        <end position="367"/>
    </location>
</feature>
<gene>
    <name evidence="9" type="ORF">LTR97_001526</name>
</gene>
<evidence type="ECO:0000256" key="1">
    <source>
        <dbReference type="ARBA" id="ARBA00001947"/>
    </source>
</evidence>
<protein>
    <recommendedName>
        <fullName evidence="8">Extradiol ring-cleavage dioxygenase class III enzyme subunit B domain-containing protein</fullName>
    </recommendedName>
</protein>
<evidence type="ECO:0000256" key="5">
    <source>
        <dbReference type="ARBA" id="ARBA00023002"/>
    </source>
</evidence>
<dbReference type="Pfam" id="PF02900">
    <property type="entry name" value="LigB"/>
    <property type="match status" value="1"/>
</dbReference>
<evidence type="ECO:0000313" key="10">
    <source>
        <dbReference type="Proteomes" id="UP001310594"/>
    </source>
</evidence>
<dbReference type="CDD" id="cd07363">
    <property type="entry name" value="45_DOPA_Dioxygenase"/>
    <property type="match status" value="1"/>
</dbReference>
<evidence type="ECO:0000256" key="6">
    <source>
        <dbReference type="SAM" id="MobiDB-lite"/>
    </source>
</evidence>
<dbReference type="PANTHER" id="PTHR30096:SF0">
    <property type="entry name" value="4,5-DOPA DIOXYGENASE EXTRADIOL-LIKE PROTEIN"/>
    <property type="match status" value="1"/>
</dbReference>
<proteinExistence type="inferred from homology"/>
<dbReference type="SUPFAM" id="SSF53213">
    <property type="entry name" value="LigB-like"/>
    <property type="match status" value="1"/>
</dbReference>
<accession>A0AAN7WJ13</accession>
<dbReference type="InterPro" id="IPR014436">
    <property type="entry name" value="Extradiol_dOase_DODA"/>
</dbReference>
<dbReference type="InterPro" id="IPR004183">
    <property type="entry name" value="Xdiol_dOase_suB"/>
</dbReference>
<evidence type="ECO:0000313" key="9">
    <source>
        <dbReference type="EMBL" id="KAK5706536.1"/>
    </source>
</evidence>
<dbReference type="EMBL" id="JAVRQU010000002">
    <property type="protein sequence ID" value="KAK5706536.1"/>
    <property type="molecule type" value="Genomic_DNA"/>
</dbReference>
<dbReference type="Proteomes" id="UP001310594">
    <property type="component" value="Unassembled WGS sequence"/>
</dbReference>
<organism evidence="9 10">
    <name type="scientific">Elasticomyces elasticus</name>
    <dbReference type="NCBI Taxonomy" id="574655"/>
    <lineage>
        <taxon>Eukaryota</taxon>
        <taxon>Fungi</taxon>
        <taxon>Dikarya</taxon>
        <taxon>Ascomycota</taxon>
        <taxon>Pezizomycotina</taxon>
        <taxon>Dothideomycetes</taxon>
        <taxon>Dothideomycetidae</taxon>
        <taxon>Mycosphaerellales</taxon>
        <taxon>Teratosphaeriaceae</taxon>
        <taxon>Elasticomyces</taxon>
    </lineage>
</organism>
<feature type="domain" description="Extradiol ring-cleavage dioxygenase class III enzyme subunit B" evidence="8">
    <location>
        <begin position="109"/>
        <end position="342"/>
    </location>
</feature>
<evidence type="ECO:0000256" key="2">
    <source>
        <dbReference type="ARBA" id="ARBA00007581"/>
    </source>
</evidence>
<dbReference type="Gene3D" id="3.40.830.10">
    <property type="entry name" value="LigB-like"/>
    <property type="match status" value="1"/>
</dbReference>
<evidence type="ECO:0000256" key="3">
    <source>
        <dbReference type="ARBA" id="ARBA00022723"/>
    </source>
</evidence>
<dbReference type="GO" id="GO:0016702">
    <property type="term" value="F:oxidoreductase activity, acting on single donors with incorporation of molecular oxygen, incorporation of two atoms of oxygen"/>
    <property type="evidence" value="ECO:0007669"/>
    <property type="project" value="UniProtKB-ARBA"/>
</dbReference>
<keyword evidence="5" id="KW-0560">Oxidoreductase</keyword>
<keyword evidence="7" id="KW-0732">Signal</keyword>
<name>A0AAN7WJ13_9PEZI</name>
<comment type="caution">
    <text evidence="9">The sequence shown here is derived from an EMBL/GenBank/DDBJ whole genome shotgun (WGS) entry which is preliminary data.</text>
</comment>
<sequence>MPRYFTYHTALIALLIAFVCVPIPTGFGTKEITATPGLYHVLGCAYPRKIDAFDPYFASHSISIEPRRPLTHVVAVQDVDKEGRRRPNHTQEQQRNGVGAYSSGPNVMYETEHPVYPVLESIGREITQKVKPKAVVVISAHWQSSANVVEVNTAEHTDMIYDFYGFPSHYYEVQWPHVGSPALAKQILGLLGEAGIKAKGVARGPDHGVWAGFMVAFNPKTNPLAVPVVQVSLFDSEDADQHYKLGQALSVLRDEGVQIICTGMSVHNLRDFRRLHMMGDKTYNMPYTVAFDDALKTAAETAPEERQKAMKALLQTSDARKAHPTFDHILPIHVAAGAAGNDSGAQTWTMPEGCLAWGQFRFGEVGA</sequence>
<dbReference type="GO" id="GO:0008198">
    <property type="term" value="F:ferrous iron binding"/>
    <property type="evidence" value="ECO:0007669"/>
    <property type="project" value="InterPro"/>
</dbReference>
<feature type="region of interest" description="Disordered" evidence="6">
    <location>
        <begin position="80"/>
        <end position="103"/>
    </location>
</feature>
<dbReference type="PANTHER" id="PTHR30096">
    <property type="entry name" value="4,5-DOPA DIOXYGENASE EXTRADIOL-LIKE PROTEIN"/>
    <property type="match status" value="1"/>
</dbReference>
<comment type="similarity">
    <text evidence="2">Belongs to the DODA-type extradiol aromatic ring-opening dioxygenase family.</text>
</comment>
<dbReference type="AlphaFoldDB" id="A0AAN7WJ13"/>
<reference evidence="9" key="1">
    <citation type="submission" date="2023-08" db="EMBL/GenBank/DDBJ databases">
        <title>Black Yeasts Isolated from many extreme environments.</title>
        <authorList>
            <person name="Coleine C."/>
            <person name="Stajich J.E."/>
            <person name="Selbmann L."/>
        </authorList>
    </citation>
    <scope>NUCLEOTIDE SEQUENCE</scope>
    <source>
        <strain evidence="9">CCFEE 5810</strain>
    </source>
</reference>
<evidence type="ECO:0000256" key="7">
    <source>
        <dbReference type="SAM" id="SignalP"/>
    </source>
</evidence>
<comment type="cofactor">
    <cofactor evidence="1">
        <name>Zn(2+)</name>
        <dbReference type="ChEBI" id="CHEBI:29105"/>
    </cofactor>
</comment>
<evidence type="ECO:0000256" key="4">
    <source>
        <dbReference type="ARBA" id="ARBA00022833"/>
    </source>
</evidence>
<keyword evidence="4" id="KW-0862">Zinc</keyword>
<feature type="signal peptide" evidence="7">
    <location>
        <begin position="1"/>
        <end position="28"/>
    </location>
</feature>
<dbReference type="GO" id="GO:0008270">
    <property type="term" value="F:zinc ion binding"/>
    <property type="evidence" value="ECO:0007669"/>
    <property type="project" value="InterPro"/>
</dbReference>
<keyword evidence="3" id="KW-0479">Metal-binding</keyword>